<name>A0ABU8BG30_9BRAD</name>
<evidence type="ECO:0000313" key="2">
    <source>
        <dbReference type="Proteomes" id="UP001364224"/>
    </source>
</evidence>
<keyword evidence="2" id="KW-1185">Reference proteome</keyword>
<dbReference type="RefSeq" id="WP_334483775.1">
    <property type="nucleotide sequence ID" value="NZ_JAZHRV010000001.1"/>
</dbReference>
<sequence>MTASAVLLGSYSEKSNPWRPAVPRSILPLQLLVEYLALALIEPAAPS</sequence>
<comment type="caution">
    <text evidence="1">The sequence shown here is derived from an EMBL/GenBank/DDBJ whole genome shotgun (WGS) entry which is preliminary data.</text>
</comment>
<gene>
    <name evidence="1" type="ORF">V1286_005034</name>
</gene>
<accession>A0ABU8BG30</accession>
<organism evidence="1 2">
    <name type="scientific">Bradyrhizobium algeriense</name>
    <dbReference type="NCBI Taxonomy" id="634784"/>
    <lineage>
        <taxon>Bacteria</taxon>
        <taxon>Pseudomonadati</taxon>
        <taxon>Pseudomonadota</taxon>
        <taxon>Alphaproteobacteria</taxon>
        <taxon>Hyphomicrobiales</taxon>
        <taxon>Nitrobacteraceae</taxon>
        <taxon>Bradyrhizobium</taxon>
    </lineage>
</organism>
<proteinExistence type="predicted"/>
<reference evidence="1 2" key="1">
    <citation type="submission" date="2024-02" db="EMBL/GenBank/DDBJ databases">
        <title>Adaptive strategies in a cosmopolitan and abundant soil bacterium.</title>
        <authorList>
            <person name="Carini P."/>
        </authorList>
    </citation>
    <scope>NUCLEOTIDE SEQUENCE [LARGE SCALE GENOMIC DNA]</scope>
    <source>
        <strain evidence="1 2">AZCC 1608</strain>
    </source>
</reference>
<dbReference type="EMBL" id="JAZHRV010000001">
    <property type="protein sequence ID" value="MEH2557505.1"/>
    <property type="molecule type" value="Genomic_DNA"/>
</dbReference>
<protein>
    <submittedName>
        <fullName evidence="1">Uncharacterized protein</fullName>
    </submittedName>
</protein>
<evidence type="ECO:0000313" key="1">
    <source>
        <dbReference type="EMBL" id="MEH2557505.1"/>
    </source>
</evidence>
<dbReference type="Proteomes" id="UP001364224">
    <property type="component" value="Unassembled WGS sequence"/>
</dbReference>